<dbReference type="SUPFAM" id="SSF53850">
    <property type="entry name" value="Periplasmic binding protein-like II"/>
    <property type="match status" value="1"/>
</dbReference>
<organism evidence="6 7">
    <name type="scientific">Roseateles puraquae</name>
    <dbReference type="NCBI Taxonomy" id="431059"/>
    <lineage>
        <taxon>Bacteria</taxon>
        <taxon>Pseudomonadati</taxon>
        <taxon>Pseudomonadota</taxon>
        <taxon>Betaproteobacteria</taxon>
        <taxon>Burkholderiales</taxon>
        <taxon>Sphaerotilaceae</taxon>
        <taxon>Roseateles</taxon>
    </lineage>
</organism>
<protein>
    <submittedName>
        <fullName evidence="6">LysR family transcriptional regulator</fullName>
    </submittedName>
</protein>
<name>A0A254N7D2_9BURK</name>
<dbReference type="Gene3D" id="1.10.10.10">
    <property type="entry name" value="Winged helix-like DNA-binding domain superfamily/Winged helix DNA-binding domain"/>
    <property type="match status" value="1"/>
</dbReference>
<dbReference type="SUPFAM" id="SSF46785">
    <property type="entry name" value="Winged helix' DNA-binding domain"/>
    <property type="match status" value="1"/>
</dbReference>
<evidence type="ECO:0000313" key="7">
    <source>
        <dbReference type="Proteomes" id="UP000197446"/>
    </source>
</evidence>
<dbReference type="AlphaFoldDB" id="A0A254N7D2"/>
<reference evidence="6 7" key="1">
    <citation type="journal article" date="2007" name="Int. J. Syst. Evol. Microbiol.">
        <title>Description of Pelomonas aquatica sp. nov. and Pelomonas puraquae sp. nov., isolated from industrial and haemodialysis water.</title>
        <authorList>
            <person name="Gomila M."/>
            <person name="Bowien B."/>
            <person name="Falsen E."/>
            <person name="Moore E.R."/>
            <person name="Lalucat J."/>
        </authorList>
    </citation>
    <scope>NUCLEOTIDE SEQUENCE [LARGE SCALE GENOMIC DNA]</scope>
    <source>
        <strain evidence="6 7">CCUG 52769</strain>
    </source>
</reference>
<dbReference type="GO" id="GO:0043565">
    <property type="term" value="F:sequence-specific DNA binding"/>
    <property type="evidence" value="ECO:0007669"/>
    <property type="project" value="TreeGrafter"/>
</dbReference>
<evidence type="ECO:0000256" key="4">
    <source>
        <dbReference type="ARBA" id="ARBA00023163"/>
    </source>
</evidence>
<comment type="caution">
    <text evidence="6">The sequence shown here is derived from an EMBL/GenBank/DDBJ whole genome shotgun (WGS) entry which is preliminary data.</text>
</comment>
<gene>
    <name evidence="6" type="ORF">CDO81_26760</name>
</gene>
<evidence type="ECO:0000313" key="6">
    <source>
        <dbReference type="EMBL" id="OWQ98103.1"/>
    </source>
</evidence>
<evidence type="ECO:0000256" key="3">
    <source>
        <dbReference type="ARBA" id="ARBA00023125"/>
    </source>
</evidence>
<dbReference type="Proteomes" id="UP000197446">
    <property type="component" value="Unassembled WGS sequence"/>
</dbReference>
<proteinExistence type="inferred from homology"/>
<dbReference type="InterPro" id="IPR000847">
    <property type="entry name" value="LysR_HTH_N"/>
</dbReference>
<accession>A0A254N7D2</accession>
<dbReference type="Pfam" id="PF00126">
    <property type="entry name" value="HTH_1"/>
    <property type="match status" value="1"/>
</dbReference>
<keyword evidence="2" id="KW-0805">Transcription regulation</keyword>
<dbReference type="PROSITE" id="PS50931">
    <property type="entry name" value="HTH_LYSR"/>
    <property type="match status" value="1"/>
</dbReference>
<dbReference type="PANTHER" id="PTHR30537:SF3">
    <property type="entry name" value="TRANSCRIPTIONAL REGULATORY PROTEIN"/>
    <property type="match status" value="1"/>
</dbReference>
<dbReference type="InterPro" id="IPR036388">
    <property type="entry name" value="WH-like_DNA-bd_sf"/>
</dbReference>
<evidence type="ECO:0000259" key="5">
    <source>
        <dbReference type="PROSITE" id="PS50931"/>
    </source>
</evidence>
<dbReference type="Pfam" id="PF03466">
    <property type="entry name" value="LysR_substrate"/>
    <property type="match status" value="1"/>
</dbReference>
<dbReference type="GO" id="GO:0006351">
    <property type="term" value="P:DNA-templated transcription"/>
    <property type="evidence" value="ECO:0007669"/>
    <property type="project" value="TreeGrafter"/>
</dbReference>
<dbReference type="Gene3D" id="3.40.190.290">
    <property type="match status" value="1"/>
</dbReference>
<keyword evidence="7" id="KW-1185">Reference proteome</keyword>
<comment type="similarity">
    <text evidence="1">Belongs to the LysR transcriptional regulatory family.</text>
</comment>
<dbReference type="InterPro" id="IPR058163">
    <property type="entry name" value="LysR-type_TF_proteobact-type"/>
</dbReference>
<dbReference type="PANTHER" id="PTHR30537">
    <property type="entry name" value="HTH-TYPE TRANSCRIPTIONAL REGULATOR"/>
    <property type="match status" value="1"/>
</dbReference>
<evidence type="ECO:0000256" key="1">
    <source>
        <dbReference type="ARBA" id="ARBA00009437"/>
    </source>
</evidence>
<feature type="domain" description="HTH lysR-type" evidence="5">
    <location>
        <begin position="1"/>
        <end position="60"/>
    </location>
</feature>
<dbReference type="GO" id="GO:0003700">
    <property type="term" value="F:DNA-binding transcription factor activity"/>
    <property type="evidence" value="ECO:0007669"/>
    <property type="project" value="InterPro"/>
</dbReference>
<dbReference type="RefSeq" id="WP_088486330.1">
    <property type="nucleotide sequence ID" value="NZ_NISI01000023.1"/>
</dbReference>
<dbReference type="EMBL" id="NISI01000023">
    <property type="protein sequence ID" value="OWQ98103.1"/>
    <property type="molecule type" value="Genomic_DNA"/>
</dbReference>
<dbReference type="InterPro" id="IPR036390">
    <property type="entry name" value="WH_DNA-bd_sf"/>
</dbReference>
<dbReference type="InterPro" id="IPR005119">
    <property type="entry name" value="LysR_subst-bd"/>
</dbReference>
<sequence>MNNRLDALRVFCVAADSRNFRDAAQRLGISPQVVTRVVKELEEELGEPLFHRSTRGVQLSDFGQQLLGPARDAVQGLDALFHRSDRRRPSELAGIVRIAAPTSLGRQLVQRALAATLPAHPGLQIDLRLSDALADVVDQQIDVGVRIGILRDSRFVARAVAPVTLEVVGTPALVERVGAPQTLDELLARPTTALIDANAGRPWPWLFSEGRQVSPPKPVFISNDADAEFAAICAGAGFGQVPDFMAAPLLADGRLVRTLADCQSPPWTLYVYRSQRAPVPARTRLVFDALVQALSGAAEQR</sequence>
<dbReference type="CDD" id="cd08422">
    <property type="entry name" value="PBP2_CrgA_like"/>
    <property type="match status" value="1"/>
</dbReference>
<keyword evidence="3" id="KW-0238">DNA-binding</keyword>
<keyword evidence="4" id="KW-0804">Transcription</keyword>
<dbReference type="OrthoDB" id="8523827at2"/>
<evidence type="ECO:0000256" key="2">
    <source>
        <dbReference type="ARBA" id="ARBA00023015"/>
    </source>
</evidence>